<dbReference type="SUPFAM" id="SSF52317">
    <property type="entry name" value="Class I glutamine amidotransferase-like"/>
    <property type="match status" value="1"/>
</dbReference>
<evidence type="ECO:0000256" key="3">
    <source>
        <dbReference type="ARBA" id="ARBA00038493"/>
    </source>
</evidence>
<name>A0ABX8MVN4_9PSED</name>
<dbReference type="CDD" id="cd03141">
    <property type="entry name" value="GATase1_Hsp31_like"/>
    <property type="match status" value="1"/>
</dbReference>
<dbReference type="InterPro" id="IPR002818">
    <property type="entry name" value="DJ-1/PfpI"/>
</dbReference>
<protein>
    <submittedName>
        <fullName evidence="5">Type 1 glutamine amidotransferase domain-containing protein</fullName>
    </submittedName>
</protein>
<keyword evidence="5" id="KW-0315">Glutamine amidotransferase</keyword>
<dbReference type="RefSeq" id="WP_124346489.1">
    <property type="nucleotide sequence ID" value="NZ_CP027706.1"/>
</dbReference>
<keyword evidence="6" id="KW-1185">Reference proteome</keyword>
<evidence type="ECO:0000259" key="4">
    <source>
        <dbReference type="Pfam" id="PF01965"/>
    </source>
</evidence>
<accession>A0ABX8MVN4</accession>
<dbReference type="InterPro" id="IPR029062">
    <property type="entry name" value="Class_I_gatase-like"/>
</dbReference>
<organism evidence="5 6">
    <name type="scientific">Pseudomonas sessilinigenes</name>
    <dbReference type="NCBI Taxonomy" id="658629"/>
    <lineage>
        <taxon>Bacteria</taxon>
        <taxon>Pseudomonadati</taxon>
        <taxon>Pseudomonadota</taxon>
        <taxon>Gammaproteobacteria</taxon>
        <taxon>Pseudomonadales</taxon>
        <taxon>Pseudomonadaceae</taxon>
        <taxon>Pseudomonas</taxon>
    </lineage>
</organism>
<evidence type="ECO:0000256" key="2">
    <source>
        <dbReference type="ARBA" id="ARBA00023239"/>
    </source>
</evidence>
<dbReference type="PANTHER" id="PTHR48094">
    <property type="entry name" value="PROTEIN/NUCLEIC ACID DEGLYCASE DJ-1-RELATED"/>
    <property type="match status" value="1"/>
</dbReference>
<dbReference type="Pfam" id="PF01965">
    <property type="entry name" value="DJ-1_PfpI"/>
    <property type="match status" value="1"/>
</dbReference>
<dbReference type="EMBL" id="CP077074">
    <property type="protein sequence ID" value="QXH43082.1"/>
    <property type="molecule type" value="Genomic_DNA"/>
</dbReference>
<dbReference type="PANTHER" id="PTHR48094:SF11">
    <property type="entry name" value="GLUTATHIONE-INDEPENDENT GLYOXALASE HSP31-RELATED"/>
    <property type="match status" value="1"/>
</dbReference>
<evidence type="ECO:0000256" key="1">
    <source>
        <dbReference type="ARBA" id="ARBA00023016"/>
    </source>
</evidence>
<sequence length="227" mass="23834">MSVVFILTSHAVLGDTGRSTGLWLEEFLVPYYAVKDAGQPTLLATPKGGHAPIDPASIEALKDSEVYARFAKDAQLHQALESTTELSSLSPAAIAAAIYPGGHGPLWDLRHDQASIRLIESLLGAGKPVATICHAGCALLEVKKVDGSPLVKGLNVTAFSDSEEAAVAMVEHVPYLVETDLKALGALYTKASDWTEHSVQDGLVITGQNPASSAAVAQKVLAQISKK</sequence>
<evidence type="ECO:0000313" key="5">
    <source>
        <dbReference type="EMBL" id="QXH43082.1"/>
    </source>
</evidence>
<reference evidence="5" key="1">
    <citation type="submission" date="2021-06" db="EMBL/GenBank/DDBJ databases">
        <title>Updating the genus Pseudomonas: Description of 43 new species and partition of the Pseudomonas putida group.</title>
        <authorList>
            <person name="Girard L."/>
            <person name="Lood C."/>
            <person name="Vandamme P."/>
            <person name="Rokni-Zadeh H."/>
            <person name="van Noort V."/>
            <person name="Hofte M."/>
            <person name="Lavigne R."/>
            <person name="De Mot R."/>
        </authorList>
    </citation>
    <scope>NUCLEOTIDE SEQUENCE</scope>
    <source>
        <strain evidence="5">CMR12a</strain>
    </source>
</reference>
<feature type="domain" description="DJ-1/PfpI" evidence="4">
    <location>
        <begin position="26"/>
        <end position="222"/>
    </location>
</feature>
<evidence type="ECO:0000313" key="6">
    <source>
        <dbReference type="Proteomes" id="UP000693952"/>
    </source>
</evidence>
<dbReference type="Proteomes" id="UP000693952">
    <property type="component" value="Chromosome"/>
</dbReference>
<proteinExistence type="inferred from homology"/>
<gene>
    <name evidence="5" type="ORF">KSS89_12960</name>
</gene>
<keyword evidence="1" id="KW-0346">Stress response</keyword>
<comment type="similarity">
    <text evidence="3">Belongs to the peptidase C56 family. HSP31-like subfamily.</text>
</comment>
<dbReference type="InterPro" id="IPR050325">
    <property type="entry name" value="Prot/Nucl_acid_deglycase"/>
</dbReference>
<keyword evidence="2" id="KW-0456">Lyase</keyword>
<dbReference type="Gene3D" id="3.40.50.880">
    <property type="match status" value="1"/>
</dbReference>